<dbReference type="STRING" id="200378.SAMN05216553_104255"/>
<dbReference type="CDD" id="cd04301">
    <property type="entry name" value="NAT_SF"/>
    <property type="match status" value="2"/>
</dbReference>
<dbReference type="PROSITE" id="PS51186">
    <property type="entry name" value="GNAT"/>
    <property type="match status" value="1"/>
</dbReference>
<dbReference type="InterPro" id="IPR050832">
    <property type="entry name" value="Bact_Acetyltransf"/>
</dbReference>
<reference evidence="5" key="1">
    <citation type="submission" date="2016-10" db="EMBL/GenBank/DDBJ databases">
        <authorList>
            <person name="Varghese N."/>
            <person name="Submissions S."/>
        </authorList>
    </citation>
    <scope>NUCLEOTIDE SEQUENCE [LARGE SCALE GENOMIC DNA]</scope>
    <source>
        <strain evidence="5">CGMCC 4.3506</strain>
    </source>
</reference>
<keyword evidence="1 4" id="KW-0808">Transferase</keyword>
<dbReference type="EMBL" id="FNCC01000004">
    <property type="protein sequence ID" value="SDF93502.1"/>
    <property type="molecule type" value="Genomic_DNA"/>
</dbReference>
<accession>A0A1G7Q4M9</accession>
<dbReference type="Proteomes" id="UP000199623">
    <property type="component" value="Unassembled WGS sequence"/>
</dbReference>
<dbReference type="RefSeq" id="WP_176946687.1">
    <property type="nucleotide sequence ID" value="NZ_FNCC01000004.1"/>
</dbReference>
<evidence type="ECO:0000256" key="2">
    <source>
        <dbReference type="ARBA" id="ARBA00023315"/>
    </source>
</evidence>
<dbReference type="PANTHER" id="PTHR43877">
    <property type="entry name" value="AMINOALKYLPHOSPHONATE N-ACETYLTRANSFERASE-RELATED-RELATED"/>
    <property type="match status" value="1"/>
</dbReference>
<dbReference type="InterPro" id="IPR000182">
    <property type="entry name" value="GNAT_dom"/>
</dbReference>
<evidence type="ECO:0000313" key="4">
    <source>
        <dbReference type="EMBL" id="SDF93502.1"/>
    </source>
</evidence>
<gene>
    <name evidence="4" type="ORF">SAMN05216553_104255</name>
</gene>
<evidence type="ECO:0000313" key="5">
    <source>
        <dbReference type="Proteomes" id="UP000199623"/>
    </source>
</evidence>
<dbReference type="GO" id="GO:0016747">
    <property type="term" value="F:acyltransferase activity, transferring groups other than amino-acyl groups"/>
    <property type="evidence" value="ECO:0007669"/>
    <property type="project" value="InterPro"/>
</dbReference>
<dbReference type="InterPro" id="IPR016181">
    <property type="entry name" value="Acyl_CoA_acyltransferase"/>
</dbReference>
<dbReference type="Pfam" id="PF00583">
    <property type="entry name" value="Acetyltransf_1"/>
    <property type="match status" value="2"/>
</dbReference>
<dbReference type="AlphaFoldDB" id="A0A1G7Q4M9"/>
<evidence type="ECO:0000256" key="1">
    <source>
        <dbReference type="ARBA" id="ARBA00022679"/>
    </source>
</evidence>
<name>A0A1G7Q4M9_9PSEU</name>
<protein>
    <submittedName>
        <fullName evidence="4">Acetyltransferase (GNAT) family protein</fullName>
    </submittedName>
</protein>
<dbReference type="SUPFAM" id="SSF55729">
    <property type="entry name" value="Acyl-CoA N-acyltransferases (Nat)"/>
    <property type="match status" value="2"/>
</dbReference>
<dbReference type="Gene3D" id="3.40.630.30">
    <property type="match status" value="1"/>
</dbReference>
<organism evidence="4 5">
    <name type="scientific">Lentzea fradiae</name>
    <dbReference type="NCBI Taxonomy" id="200378"/>
    <lineage>
        <taxon>Bacteria</taxon>
        <taxon>Bacillati</taxon>
        <taxon>Actinomycetota</taxon>
        <taxon>Actinomycetes</taxon>
        <taxon>Pseudonocardiales</taxon>
        <taxon>Pseudonocardiaceae</taxon>
        <taxon>Lentzea</taxon>
    </lineage>
</organism>
<proteinExistence type="predicted"/>
<sequence>MIERLEFATASEEDRRDLHEVVSAWAVENKPGKEPPSYDACAALWSHRDELGFEPARFVVAREAGRIIGYAQVQVSVAAANAHLALVTVVVLPSRRRRGVGTALLRGVPALLDGRTVIESWSVFRGSPAEHFAAARGFRVVTSMTSQRLEGFSLPHVGAPPAGYRLVTWKGSAPDEFVGACADALNSITDAPFGETTLDAARNTVEGVRAAEAASSAAGKERWVVLLLHDDAPAGVTVVERQGVDPTVAVQLHTAVLPAHRGKGLGRLIKARMLHNLTGVTKVLTRTSTANEPMLRLNRSLGFEDDYVYFAVQAKTADLHP</sequence>
<keyword evidence="5" id="KW-1185">Reference proteome</keyword>
<keyword evidence="2" id="KW-0012">Acyltransferase</keyword>
<evidence type="ECO:0000259" key="3">
    <source>
        <dbReference type="PROSITE" id="PS51186"/>
    </source>
</evidence>
<feature type="domain" description="N-acetyltransferase" evidence="3">
    <location>
        <begin position="5"/>
        <end position="155"/>
    </location>
</feature>